<gene>
    <name evidence="2" type="ORF">LTR77_005099</name>
</gene>
<feature type="compositionally biased region" description="Low complexity" evidence="1">
    <location>
        <begin position="512"/>
        <end position="522"/>
    </location>
</feature>
<evidence type="ECO:0000256" key="1">
    <source>
        <dbReference type="SAM" id="MobiDB-lite"/>
    </source>
</evidence>
<comment type="caution">
    <text evidence="2">The sequence shown here is derived from an EMBL/GenBank/DDBJ whole genome shotgun (WGS) entry which is preliminary data.</text>
</comment>
<dbReference type="Proteomes" id="UP001337655">
    <property type="component" value="Unassembled WGS sequence"/>
</dbReference>
<protein>
    <submittedName>
        <fullName evidence="2">Uncharacterized protein</fullName>
    </submittedName>
</protein>
<evidence type="ECO:0000313" key="2">
    <source>
        <dbReference type="EMBL" id="KAK5170511.1"/>
    </source>
</evidence>
<feature type="compositionally biased region" description="Basic and acidic residues" evidence="1">
    <location>
        <begin position="960"/>
        <end position="996"/>
    </location>
</feature>
<feature type="compositionally biased region" description="Basic residues" evidence="1">
    <location>
        <begin position="1"/>
        <end position="10"/>
    </location>
</feature>
<feature type="region of interest" description="Disordered" evidence="1">
    <location>
        <begin position="661"/>
        <end position="696"/>
    </location>
</feature>
<feature type="compositionally biased region" description="Pro residues" evidence="1">
    <location>
        <begin position="871"/>
        <end position="883"/>
    </location>
</feature>
<dbReference type="EMBL" id="JAVRRT010000007">
    <property type="protein sequence ID" value="KAK5170511.1"/>
    <property type="molecule type" value="Genomic_DNA"/>
</dbReference>
<reference evidence="2 3" key="1">
    <citation type="submission" date="2023-08" db="EMBL/GenBank/DDBJ databases">
        <title>Black Yeasts Isolated from many extreme environments.</title>
        <authorList>
            <person name="Coleine C."/>
            <person name="Stajich J.E."/>
            <person name="Selbmann L."/>
        </authorList>
    </citation>
    <scope>NUCLEOTIDE SEQUENCE [LARGE SCALE GENOMIC DNA]</scope>
    <source>
        <strain evidence="2 3">CCFEE 5935</strain>
    </source>
</reference>
<feature type="compositionally biased region" description="Polar residues" evidence="1">
    <location>
        <begin position="25"/>
        <end position="50"/>
    </location>
</feature>
<feature type="region of interest" description="Disordered" evidence="1">
    <location>
        <begin position="1"/>
        <end position="59"/>
    </location>
</feature>
<keyword evidence="3" id="KW-1185">Reference proteome</keyword>
<feature type="compositionally biased region" description="Polar residues" evidence="1">
    <location>
        <begin position="302"/>
        <end position="314"/>
    </location>
</feature>
<organism evidence="2 3">
    <name type="scientific">Saxophila tyrrhenica</name>
    <dbReference type="NCBI Taxonomy" id="1690608"/>
    <lineage>
        <taxon>Eukaryota</taxon>
        <taxon>Fungi</taxon>
        <taxon>Dikarya</taxon>
        <taxon>Ascomycota</taxon>
        <taxon>Pezizomycotina</taxon>
        <taxon>Dothideomycetes</taxon>
        <taxon>Dothideomycetidae</taxon>
        <taxon>Mycosphaerellales</taxon>
        <taxon>Extremaceae</taxon>
        <taxon>Saxophila</taxon>
    </lineage>
</organism>
<dbReference type="RefSeq" id="XP_064659709.1">
    <property type="nucleotide sequence ID" value="XM_064802348.1"/>
</dbReference>
<sequence>MLRRPQHVWRAKPCQPSAKLGLRQGPQSRQQSTSSRNDATTPSPNSASHGTITTSSPQSTTIDHLLAELRNARSQAREGSGKDGPSLLALFLTPAFARHALDADLPLRAFQELRGSRQHDKELRTVTAVVDRVPDLNFVGNGGNPGAEGMAYIYMSCLNADEEPLLSSHRLQSQDTASSKQLTQSVPGTVSFRVSPELKSRPQTVDLQMPLAQTIFSTGKISTMTSALYVPDGGHGNTLVLSSQPSLLDAQLLPLPFTSSANILRPQFPFKALTRPRTVHNCMGNIVRTLSSTLTDFDEPSATPTHGPSQPASTELETAVKNFFDEHSLPPKPVQVWALILPSDLAARSAPDDPFARSSPLWKKQRILSPGPVHPKDLQQGLMRLLMLYGARLCRVLSGGGGWGKKAGLLSLDPDVDFSGNTNMSNSEPDFTTPAKDSELEYEKNSALGEIVKEGESIMFFIGPPSSAYIEDSDEQRKYDSLLATPSLSSSASQRARSTILGSLPSSVDAMPTPAGGPADSAAAPEIHHFDDVFGALSEGGLAATIDTPSNSRTPAMVTQTKIDVPFSTLIFASGTFTKQPMRFKDSHGPETQEEGSVFKSQPKAPEGPAQPEHTRSGHVVRKVAPPRFVTHKMGVKQQNQHLYNGDGPFYNQRSFSTSSRYLGDAKQSQSPGNETSSKNAARLSGRKSVRNKLPSNPNWDFTISKELVVRFAEQHQRLRSALAHLCNPSHGLIDNADDLRPRYDVLAAKRARDLQKTTLGRNQWWRTTAKFLESLEASKVGVVTADGSLVIRLRELVPTATAEELSAKEGSSHVSPSPASRPARDWKTQRKLNKILASDQTPAPPAPPTTPGRSTQKKLSKILTSDQKTPAPPSHGVPPQSPVPIRYEEMIVVRHVDPEQGATDRRRPLVRPQRHTQNLTRVRTMPSSLRVRYFDQPEEPDNPAVPDPRSAPQITTDPARTRDLRRTEQEKLKSELWEIFQDEMREASRSGDGEE</sequence>
<feature type="region of interest" description="Disordered" evidence="1">
    <location>
        <begin position="503"/>
        <end position="522"/>
    </location>
</feature>
<feature type="region of interest" description="Disordered" evidence="1">
    <location>
        <begin position="803"/>
        <end position="883"/>
    </location>
</feature>
<dbReference type="GeneID" id="89926443"/>
<feature type="region of interest" description="Disordered" evidence="1">
    <location>
        <begin position="295"/>
        <end position="314"/>
    </location>
</feature>
<proteinExistence type="predicted"/>
<feature type="region of interest" description="Disordered" evidence="1">
    <location>
        <begin position="936"/>
        <end position="996"/>
    </location>
</feature>
<dbReference type="AlphaFoldDB" id="A0AAV9PB24"/>
<feature type="compositionally biased region" description="Polar residues" evidence="1">
    <location>
        <begin position="661"/>
        <end position="680"/>
    </location>
</feature>
<accession>A0AAV9PB24</accession>
<evidence type="ECO:0000313" key="3">
    <source>
        <dbReference type="Proteomes" id="UP001337655"/>
    </source>
</evidence>
<name>A0AAV9PB24_9PEZI</name>
<feature type="region of interest" description="Disordered" evidence="1">
    <location>
        <begin position="580"/>
        <end position="622"/>
    </location>
</feature>